<dbReference type="EMBL" id="BNFF01000002">
    <property type="protein sequence ID" value="GHK57492.1"/>
    <property type="molecule type" value="Genomic_DNA"/>
</dbReference>
<dbReference type="Proteomes" id="UP000258798">
    <property type="component" value="Unassembled WGS sequence"/>
</dbReference>
<name>A0A919M3A3_KLEPN</name>
<dbReference type="EMBL" id="UWVH01000001">
    <property type="protein sequence ID" value="VCV77867.1"/>
    <property type="molecule type" value="Genomic_DNA"/>
</dbReference>
<dbReference type="AlphaFoldDB" id="A0A919M3A3"/>
<dbReference type="RefSeq" id="WP_050484907.1">
    <property type="nucleotide sequence ID" value="NZ_ABLUVU020000005.1"/>
</dbReference>
<comment type="caution">
    <text evidence="1">The sequence shown here is derived from an EMBL/GenBank/DDBJ whole genome shotgun (WGS) entry which is preliminary data.</text>
</comment>
<dbReference type="Proteomes" id="UP000655094">
    <property type="component" value="Unassembled WGS sequence"/>
</dbReference>
<accession>A0A919M3A3</accession>
<evidence type="ECO:0000313" key="6">
    <source>
        <dbReference type="Proteomes" id="UP000655094"/>
    </source>
</evidence>
<evidence type="ECO:0000313" key="3">
    <source>
        <dbReference type="EMBL" id="VCV77867.1"/>
    </source>
</evidence>
<evidence type="ECO:0000313" key="1">
    <source>
        <dbReference type="EMBL" id="GHK57492.1"/>
    </source>
</evidence>
<protein>
    <recommendedName>
        <fullName evidence="7">Immunity protein 52 domain-containing protein</fullName>
    </recommendedName>
</protein>
<reference evidence="1" key="3">
    <citation type="submission" date="2020-10" db="EMBL/GenBank/DDBJ databases">
        <title>Genome Sequence of ESBL Producing Zambian Clinical Strains.</title>
        <authorList>
            <person name="Shawa M."/>
            <person name="Furuta Y."/>
            <person name="Simbotwe M."/>
            <person name="Mulenga E."/>
            <person name="Mubanga M."/>
            <person name="Mulenga G."/>
            <person name="Kaile C."/>
            <person name="Zorigt T."/>
            <person name="Hang'ombe B."/>
            <person name="Higashi H."/>
        </authorList>
    </citation>
    <scope>NUCLEOTIDE SEQUENCE</scope>
    <source>
        <strain evidence="1">Zam_UTH_09</strain>
    </source>
</reference>
<evidence type="ECO:0008006" key="7">
    <source>
        <dbReference type="Google" id="ProtNLM"/>
    </source>
</evidence>
<dbReference type="Proteomes" id="UP000269921">
    <property type="component" value="Unassembled WGS sequence"/>
</dbReference>
<gene>
    <name evidence="3" type="ORF">BANRA_03235</name>
    <name evidence="1" type="ORF">KPZU09_72280</name>
    <name evidence="2" type="ORF">SAMEA3729652_02059</name>
</gene>
<reference evidence="3 5" key="2">
    <citation type="submission" date="2018-10" db="EMBL/GenBank/DDBJ databases">
        <authorList>
            <person name="Noll B N."/>
        </authorList>
    </citation>
    <scope>NUCLEOTIDE SEQUENCE [LARGE SCALE GENOMIC DNA]</scope>
    <source>
        <strain evidence="3">Kpneu006</strain>
    </source>
</reference>
<dbReference type="EMBL" id="UJRG01000004">
    <property type="protein sequence ID" value="SWT12295.1"/>
    <property type="molecule type" value="Genomic_DNA"/>
</dbReference>
<evidence type="ECO:0000313" key="5">
    <source>
        <dbReference type="Proteomes" id="UP000269921"/>
    </source>
</evidence>
<proteinExistence type="predicted"/>
<evidence type="ECO:0000313" key="4">
    <source>
        <dbReference type="Proteomes" id="UP000258798"/>
    </source>
</evidence>
<reference evidence="2 4" key="1">
    <citation type="submission" date="2018-08" db="EMBL/GenBank/DDBJ databases">
        <authorList>
            <consortium name="Pathogen Informatics"/>
        </authorList>
    </citation>
    <scope>NUCLEOTIDE SEQUENCE [LARGE SCALE GENOMIC DNA]</scope>
    <source>
        <strain evidence="2 4">EuSCAPE_TR125</strain>
    </source>
</reference>
<sequence length="240" mass="27811">MGTRFVVNFDYRTKNDDIQFSQIVEHFAFIIAQLNKLFQVEKNWYETGYSRKQALNEIAFQNGGITDNTRLKWERRYKKNMPMFVDSVWDANDDEHSCGISYRKMFYEEKNRVSVELSLVVTNDENSLLRFITLLSHLALFFDCSHISIDSNGYNLFGRNVFPDRLAVGWMLYIPHIVLTELIPEAARVVPVMDGDNQKGTIIVSTEEIFDGNNKEHIGKANDIEIKLLDLGLLPLMTEL</sequence>
<organism evidence="1 6">
    <name type="scientific">Klebsiella pneumoniae</name>
    <dbReference type="NCBI Taxonomy" id="573"/>
    <lineage>
        <taxon>Bacteria</taxon>
        <taxon>Pseudomonadati</taxon>
        <taxon>Pseudomonadota</taxon>
        <taxon>Gammaproteobacteria</taxon>
        <taxon>Enterobacterales</taxon>
        <taxon>Enterobacteriaceae</taxon>
        <taxon>Klebsiella/Raoultella group</taxon>
        <taxon>Klebsiella</taxon>
        <taxon>Klebsiella pneumoniae complex</taxon>
    </lineage>
</organism>
<evidence type="ECO:0000313" key="2">
    <source>
        <dbReference type="EMBL" id="SWT12295.1"/>
    </source>
</evidence>